<dbReference type="EMBL" id="JBGBPQ010000001">
    <property type="protein sequence ID" value="KAL1529594.1"/>
    <property type="molecule type" value="Genomic_DNA"/>
</dbReference>
<organism evidence="1 2">
    <name type="scientific">Prymnesium parvum</name>
    <name type="common">Toxic golden alga</name>
    <dbReference type="NCBI Taxonomy" id="97485"/>
    <lineage>
        <taxon>Eukaryota</taxon>
        <taxon>Haptista</taxon>
        <taxon>Haptophyta</taxon>
        <taxon>Prymnesiophyceae</taxon>
        <taxon>Prymnesiales</taxon>
        <taxon>Prymnesiaceae</taxon>
        <taxon>Prymnesium</taxon>
    </lineage>
</organism>
<dbReference type="Proteomes" id="UP001515480">
    <property type="component" value="Unassembled WGS sequence"/>
</dbReference>
<reference evidence="1 2" key="1">
    <citation type="journal article" date="2024" name="Science">
        <title>Giant polyketide synthase enzymes in the biosynthesis of giant marine polyether toxins.</title>
        <authorList>
            <person name="Fallon T.R."/>
            <person name="Shende V.V."/>
            <person name="Wierzbicki I.H."/>
            <person name="Pendleton A.L."/>
            <person name="Watervoot N.F."/>
            <person name="Auber R.P."/>
            <person name="Gonzalez D.J."/>
            <person name="Wisecaver J.H."/>
            <person name="Moore B.S."/>
        </authorList>
    </citation>
    <scope>NUCLEOTIDE SEQUENCE [LARGE SCALE GENOMIC DNA]</scope>
    <source>
        <strain evidence="1 2">12B1</strain>
    </source>
</reference>
<protein>
    <submittedName>
        <fullName evidence="1">Uncharacterized protein</fullName>
    </submittedName>
</protein>
<evidence type="ECO:0000313" key="1">
    <source>
        <dbReference type="EMBL" id="KAL1529594.1"/>
    </source>
</evidence>
<sequence>MRRRAAQQQRGDDVLVAARGGVREGGAPVARLHVERGVRLDQPLEQLGVPCRRRRHQRRDVPRVRHVEVAGEGDPRGDRADGRGAHLARRRVHQLRAALDRPQRRRSPTLSRRSPLQCLSLCADLRRDGEPPARAHERVELCVRKMR</sequence>
<accession>A0AB34K6U5</accession>
<keyword evidence="2" id="KW-1185">Reference proteome</keyword>
<gene>
    <name evidence="1" type="ORF">AB1Y20_000537</name>
</gene>
<proteinExistence type="predicted"/>
<evidence type="ECO:0000313" key="2">
    <source>
        <dbReference type="Proteomes" id="UP001515480"/>
    </source>
</evidence>
<comment type="caution">
    <text evidence="1">The sequence shown here is derived from an EMBL/GenBank/DDBJ whole genome shotgun (WGS) entry which is preliminary data.</text>
</comment>
<dbReference type="AlphaFoldDB" id="A0AB34K6U5"/>
<name>A0AB34K6U5_PRYPA</name>